<name>A0AAJ6B7N2_9SPHI</name>
<protein>
    <recommendedName>
        <fullName evidence="3">Sugar 3,4-ketoisomerase QdtA cupin domain-containing protein</fullName>
    </recommendedName>
</protein>
<gene>
    <name evidence="1" type="ORF">P0Y49_00735</name>
</gene>
<dbReference type="InterPro" id="IPR011051">
    <property type="entry name" value="RmlC_Cupin_sf"/>
</dbReference>
<evidence type="ECO:0000313" key="2">
    <source>
        <dbReference type="Proteomes" id="UP001214530"/>
    </source>
</evidence>
<sequence length="122" mass="14157">MVEINVIKGKTHEDFRGKVSHFNEFDLESVKRIYSIAHHDVSVVGAWQGHQRERKWFFVTSGSFKFVFIQPDNWLNPSVKLPYHEFILSEKENKIICLPGGYVSGFNAVEPNSKMIVFPIFL</sequence>
<dbReference type="Proteomes" id="UP001214530">
    <property type="component" value="Chromosome"/>
</dbReference>
<dbReference type="Gene3D" id="2.60.120.10">
    <property type="entry name" value="Jelly Rolls"/>
    <property type="match status" value="1"/>
</dbReference>
<dbReference type="AlphaFoldDB" id="A0AAJ6B7N2"/>
<organism evidence="1 2">
    <name type="scientific">Candidatus Pedobacter colombiensis</name>
    <dbReference type="NCBI Taxonomy" id="3121371"/>
    <lineage>
        <taxon>Bacteria</taxon>
        <taxon>Pseudomonadati</taxon>
        <taxon>Bacteroidota</taxon>
        <taxon>Sphingobacteriia</taxon>
        <taxon>Sphingobacteriales</taxon>
        <taxon>Sphingobacteriaceae</taxon>
        <taxon>Pedobacter</taxon>
    </lineage>
</organism>
<reference evidence="1" key="1">
    <citation type="submission" date="2023-03" db="EMBL/GenBank/DDBJ databases">
        <title>Andean soil-derived lignocellulolytic bacterial consortium as a source of novel taxa and putative plastic-active enzymes.</title>
        <authorList>
            <person name="Diaz-Garcia L."/>
            <person name="Chuvochina M."/>
            <person name="Feuerriegel G."/>
            <person name="Bunk B."/>
            <person name="Sproer C."/>
            <person name="Streit W.R."/>
            <person name="Rodriguez L.M."/>
            <person name="Overmann J."/>
            <person name="Jimenez D.J."/>
        </authorList>
    </citation>
    <scope>NUCLEOTIDE SEQUENCE</scope>
    <source>
        <strain evidence="1">MAG 3858</strain>
    </source>
</reference>
<evidence type="ECO:0000313" key="1">
    <source>
        <dbReference type="EMBL" id="WEK19681.1"/>
    </source>
</evidence>
<proteinExistence type="predicted"/>
<dbReference type="EMBL" id="CP119313">
    <property type="protein sequence ID" value="WEK19681.1"/>
    <property type="molecule type" value="Genomic_DNA"/>
</dbReference>
<evidence type="ECO:0008006" key="3">
    <source>
        <dbReference type="Google" id="ProtNLM"/>
    </source>
</evidence>
<dbReference type="SUPFAM" id="SSF51182">
    <property type="entry name" value="RmlC-like cupins"/>
    <property type="match status" value="1"/>
</dbReference>
<accession>A0AAJ6B7N2</accession>
<dbReference type="InterPro" id="IPR014710">
    <property type="entry name" value="RmlC-like_jellyroll"/>
</dbReference>